<feature type="region of interest" description="Disordered" evidence="1">
    <location>
        <begin position="21"/>
        <end position="40"/>
    </location>
</feature>
<protein>
    <submittedName>
        <fullName evidence="2">Uncharacterized protein</fullName>
    </submittedName>
</protein>
<organism evidence="2">
    <name type="scientific">Sesamum latifolium</name>
    <dbReference type="NCBI Taxonomy" id="2727402"/>
    <lineage>
        <taxon>Eukaryota</taxon>
        <taxon>Viridiplantae</taxon>
        <taxon>Streptophyta</taxon>
        <taxon>Embryophyta</taxon>
        <taxon>Tracheophyta</taxon>
        <taxon>Spermatophyta</taxon>
        <taxon>Magnoliopsida</taxon>
        <taxon>eudicotyledons</taxon>
        <taxon>Gunneridae</taxon>
        <taxon>Pentapetalae</taxon>
        <taxon>asterids</taxon>
        <taxon>lamiids</taxon>
        <taxon>Lamiales</taxon>
        <taxon>Pedaliaceae</taxon>
        <taxon>Sesamum</taxon>
    </lineage>
</organism>
<evidence type="ECO:0000313" key="2">
    <source>
        <dbReference type="EMBL" id="KAL0448728.1"/>
    </source>
</evidence>
<reference evidence="2" key="1">
    <citation type="submission" date="2020-06" db="EMBL/GenBank/DDBJ databases">
        <authorList>
            <person name="Li T."/>
            <person name="Hu X."/>
            <person name="Zhang T."/>
            <person name="Song X."/>
            <person name="Zhang H."/>
            <person name="Dai N."/>
            <person name="Sheng W."/>
            <person name="Hou X."/>
            <person name="Wei L."/>
        </authorList>
    </citation>
    <scope>NUCLEOTIDE SEQUENCE</scope>
    <source>
        <strain evidence="2">KEN1</strain>
        <tissue evidence="2">Leaf</tissue>
    </source>
</reference>
<accession>A0AAW2X4H5</accession>
<evidence type="ECO:0000256" key="1">
    <source>
        <dbReference type="SAM" id="MobiDB-lite"/>
    </source>
</evidence>
<reference evidence="2" key="2">
    <citation type="journal article" date="2024" name="Plant">
        <title>Genomic evolution and insights into agronomic trait innovations of Sesamum species.</title>
        <authorList>
            <person name="Miao H."/>
            <person name="Wang L."/>
            <person name="Qu L."/>
            <person name="Liu H."/>
            <person name="Sun Y."/>
            <person name="Le M."/>
            <person name="Wang Q."/>
            <person name="Wei S."/>
            <person name="Zheng Y."/>
            <person name="Lin W."/>
            <person name="Duan Y."/>
            <person name="Cao H."/>
            <person name="Xiong S."/>
            <person name="Wang X."/>
            <person name="Wei L."/>
            <person name="Li C."/>
            <person name="Ma Q."/>
            <person name="Ju M."/>
            <person name="Zhao R."/>
            <person name="Li G."/>
            <person name="Mu C."/>
            <person name="Tian Q."/>
            <person name="Mei H."/>
            <person name="Zhang T."/>
            <person name="Gao T."/>
            <person name="Zhang H."/>
        </authorList>
    </citation>
    <scope>NUCLEOTIDE SEQUENCE</scope>
    <source>
        <strain evidence="2">KEN1</strain>
    </source>
</reference>
<sequence>MHDCDAPETVMKEVRHTTGVVHDGKEGLDDGLHSTPGDDHQEGGTMSEMGHAVHEESTSECVVQGPVGPIERRSDIVQATAVAREVLPGCVKNTLAHDFSHLATEAKDEVIAPTGEGVIQTDEDEWLGGWHVTGVVDPWAMRWVCEAFVFSGSW</sequence>
<dbReference type="EMBL" id="JACGWN010000005">
    <property type="protein sequence ID" value="KAL0448728.1"/>
    <property type="molecule type" value="Genomic_DNA"/>
</dbReference>
<proteinExistence type="predicted"/>
<name>A0AAW2X4H5_9LAMI</name>
<comment type="caution">
    <text evidence="2">The sequence shown here is derived from an EMBL/GenBank/DDBJ whole genome shotgun (WGS) entry which is preliminary data.</text>
</comment>
<gene>
    <name evidence="2" type="ORF">Slati_1429200</name>
</gene>
<dbReference type="AlphaFoldDB" id="A0AAW2X4H5"/>